<gene>
    <name evidence="3" type="ORF">CGOC_LOCUS1132</name>
</gene>
<keyword evidence="4" id="KW-1185">Reference proteome</keyword>
<keyword evidence="2" id="KW-1133">Transmembrane helix</keyword>
<evidence type="ECO:0000256" key="2">
    <source>
        <dbReference type="SAM" id="Phobius"/>
    </source>
</evidence>
<name>A0A3P6R3A0_CYLGO</name>
<sequence>QHSTIVPNNVLEVKKPDNLRSTKERQEQRSPVFAALIISLALANTVFLVLLAICLILYINLKPKDGESTNAKAGRRKRSSIKRRKGKRGEEHLTKTTYNEDVDLNRSNKKTGIQLTVIKPTELSAPPIQPNANDRDLQTAIQSLPDTNNINRSPGAGSNAPRSTALDVLPKQSLQMPVKSSFAGVRHSPAKSVFSHLPWFQPRRERSVFAAGNLQSEHAF</sequence>
<dbReference type="Proteomes" id="UP000271889">
    <property type="component" value="Unassembled WGS sequence"/>
</dbReference>
<reference evidence="3 4" key="1">
    <citation type="submission" date="2018-11" db="EMBL/GenBank/DDBJ databases">
        <authorList>
            <consortium name="Pathogen Informatics"/>
        </authorList>
    </citation>
    <scope>NUCLEOTIDE SEQUENCE [LARGE SCALE GENOMIC DNA]</scope>
</reference>
<keyword evidence="2" id="KW-0472">Membrane</keyword>
<feature type="non-terminal residue" evidence="3">
    <location>
        <position position="1"/>
    </location>
</feature>
<accession>A0A3P6R3A0</accession>
<feature type="region of interest" description="Disordered" evidence="1">
    <location>
        <begin position="145"/>
        <end position="164"/>
    </location>
</feature>
<dbReference type="EMBL" id="UYRV01001956">
    <property type="protein sequence ID" value="VDK47845.1"/>
    <property type="molecule type" value="Genomic_DNA"/>
</dbReference>
<feature type="transmembrane region" description="Helical" evidence="2">
    <location>
        <begin position="32"/>
        <end position="59"/>
    </location>
</feature>
<evidence type="ECO:0000313" key="3">
    <source>
        <dbReference type="EMBL" id="VDK47845.1"/>
    </source>
</evidence>
<dbReference type="OrthoDB" id="10525719at2759"/>
<dbReference type="AlphaFoldDB" id="A0A3P6R3A0"/>
<evidence type="ECO:0000313" key="4">
    <source>
        <dbReference type="Proteomes" id="UP000271889"/>
    </source>
</evidence>
<organism evidence="3 4">
    <name type="scientific">Cylicostephanus goldi</name>
    <name type="common">Nematode worm</name>
    <dbReference type="NCBI Taxonomy" id="71465"/>
    <lineage>
        <taxon>Eukaryota</taxon>
        <taxon>Metazoa</taxon>
        <taxon>Ecdysozoa</taxon>
        <taxon>Nematoda</taxon>
        <taxon>Chromadorea</taxon>
        <taxon>Rhabditida</taxon>
        <taxon>Rhabditina</taxon>
        <taxon>Rhabditomorpha</taxon>
        <taxon>Strongyloidea</taxon>
        <taxon>Strongylidae</taxon>
        <taxon>Cylicostephanus</taxon>
    </lineage>
</organism>
<keyword evidence="2" id="KW-0812">Transmembrane</keyword>
<feature type="compositionally biased region" description="Basic residues" evidence="1">
    <location>
        <begin position="73"/>
        <end position="87"/>
    </location>
</feature>
<proteinExistence type="predicted"/>
<feature type="region of interest" description="Disordered" evidence="1">
    <location>
        <begin position="66"/>
        <end position="98"/>
    </location>
</feature>
<protein>
    <submittedName>
        <fullName evidence="3">Uncharacterized protein</fullName>
    </submittedName>
</protein>
<evidence type="ECO:0000256" key="1">
    <source>
        <dbReference type="SAM" id="MobiDB-lite"/>
    </source>
</evidence>